<dbReference type="RefSeq" id="WP_184861736.1">
    <property type="nucleotide sequence ID" value="NZ_JACHLK010000011.1"/>
</dbReference>
<feature type="domain" description="T6SS Phospholipase effector Tle1-like catalytic" evidence="2">
    <location>
        <begin position="55"/>
        <end position="368"/>
    </location>
</feature>
<dbReference type="PANTHER" id="PTHR33840:SF1">
    <property type="entry name" value="TLE1 PHOSPHOLIPASE DOMAIN-CONTAINING PROTEIN"/>
    <property type="match status" value="1"/>
</dbReference>
<evidence type="ECO:0000259" key="2">
    <source>
        <dbReference type="Pfam" id="PF09994"/>
    </source>
</evidence>
<dbReference type="SUPFAM" id="SSF53474">
    <property type="entry name" value="alpha/beta-Hydrolases"/>
    <property type="match status" value="1"/>
</dbReference>
<name>A0A7X0PHX5_9BURK</name>
<dbReference type="InterPro" id="IPR029058">
    <property type="entry name" value="AB_hydrolase_fold"/>
</dbReference>
<feature type="signal peptide" evidence="1">
    <location>
        <begin position="1"/>
        <end position="20"/>
    </location>
</feature>
<dbReference type="Proteomes" id="UP000575083">
    <property type="component" value="Unassembled WGS sequence"/>
</dbReference>
<comment type="caution">
    <text evidence="3">The sequence shown here is derived from an EMBL/GenBank/DDBJ whole genome shotgun (WGS) entry which is preliminary data.</text>
</comment>
<keyword evidence="4" id="KW-1185">Reference proteome</keyword>
<dbReference type="PROSITE" id="PS51257">
    <property type="entry name" value="PROKAR_LIPOPROTEIN"/>
    <property type="match status" value="1"/>
</dbReference>
<dbReference type="Pfam" id="PF09994">
    <property type="entry name" value="T6SS_Tle1-like_cat"/>
    <property type="match status" value="1"/>
</dbReference>
<protein>
    <submittedName>
        <fullName evidence="3">Uncharacterized protein (DUF2235 family)</fullName>
    </submittedName>
</protein>
<keyword evidence="1" id="KW-0732">Signal</keyword>
<feature type="chain" id="PRO_5031054240" evidence="1">
    <location>
        <begin position="21"/>
        <end position="539"/>
    </location>
</feature>
<dbReference type="InterPro" id="IPR018712">
    <property type="entry name" value="Tle1-like_cat"/>
</dbReference>
<evidence type="ECO:0000313" key="3">
    <source>
        <dbReference type="EMBL" id="MBB6562074.1"/>
    </source>
</evidence>
<dbReference type="EMBL" id="JACHLK010000011">
    <property type="protein sequence ID" value="MBB6562074.1"/>
    <property type="molecule type" value="Genomic_DNA"/>
</dbReference>
<dbReference type="PANTHER" id="PTHR33840">
    <property type="match status" value="1"/>
</dbReference>
<reference evidence="3 4" key="1">
    <citation type="submission" date="2020-08" db="EMBL/GenBank/DDBJ databases">
        <title>Functional genomics of gut bacteria from endangered species of beetles.</title>
        <authorList>
            <person name="Carlos-Shanley C."/>
        </authorList>
    </citation>
    <scope>NUCLEOTIDE SEQUENCE [LARGE SCALE GENOMIC DNA]</scope>
    <source>
        <strain evidence="3 4">S00198</strain>
    </source>
</reference>
<gene>
    <name evidence="3" type="ORF">HNP48_004783</name>
</gene>
<sequence>MLAKRFLQSLLAGVTALALAGCSGIYHQQQLIRIGAESAPGVTARTATSAGPRTHAIFFDGTANDAESSTNVKRLHSLVSLQDKPHLSTLYVEGVGVGNDAFGAGLGLGAQNRVVLAYNFLLNNYQAGDQVYIFGFSRGAYQARVLASMLQYVGLPDKPPQLTVAKGVTPRTFSEQVQYVSAMYDEMREAFLHRRYPCTIARVRGGLNSDGSTAYQSRPVAVLGLWDTVGALGGGVSGWPARLLHKGDIRALHVDIDEPNQRYGDQLHNVENVLHAVSLDDNREWIFTPLLVTRQHLLSNKRLPRRSDPLAKIHDNCPEGTPDAVAPSDLQGQPKLIEEIWFPGAHSDVGGGYVGSDLSGLSLNWMVTMLNHVEAGIEAKQRLLPADTRVRQDAYGSSHDPESAMSAIYHRMNRNLAAYALGQAKACSLAGDPSACGDAGVHEPMAQFAGQLCMHPSVAERRVAMPPRPNENRYLDLRRTGTFCVAPDKELANPPILREVAFSAGSGETGDFRCPVGSAAIQVREWDASSKTCKDPSAK</sequence>
<dbReference type="AlphaFoldDB" id="A0A7X0PHX5"/>
<accession>A0A7X0PHX5</accession>
<evidence type="ECO:0000256" key="1">
    <source>
        <dbReference type="SAM" id="SignalP"/>
    </source>
</evidence>
<organism evidence="3 4">
    <name type="scientific">Acidovorax soli</name>
    <dbReference type="NCBI Taxonomy" id="592050"/>
    <lineage>
        <taxon>Bacteria</taxon>
        <taxon>Pseudomonadati</taxon>
        <taxon>Pseudomonadota</taxon>
        <taxon>Betaproteobacteria</taxon>
        <taxon>Burkholderiales</taxon>
        <taxon>Comamonadaceae</taxon>
        <taxon>Acidovorax</taxon>
    </lineage>
</organism>
<proteinExistence type="predicted"/>
<evidence type="ECO:0000313" key="4">
    <source>
        <dbReference type="Proteomes" id="UP000575083"/>
    </source>
</evidence>